<dbReference type="EMBL" id="BONF01000009">
    <property type="protein sequence ID" value="GIF80114.1"/>
    <property type="molecule type" value="Genomic_DNA"/>
</dbReference>
<reference evidence="1 2" key="1">
    <citation type="submission" date="2021-01" db="EMBL/GenBank/DDBJ databases">
        <title>Whole genome shotgun sequence of Catellatospora bangladeshensis NBRC 107357.</title>
        <authorList>
            <person name="Komaki H."/>
            <person name="Tamura T."/>
        </authorList>
    </citation>
    <scope>NUCLEOTIDE SEQUENCE [LARGE SCALE GENOMIC DNA]</scope>
    <source>
        <strain evidence="1 2">NBRC 107357</strain>
    </source>
</reference>
<proteinExistence type="predicted"/>
<gene>
    <name evidence="1" type="ORF">Cba03nite_14630</name>
</gene>
<sequence>MGHTGTGRGQMAAGRLRSRDVALGAAFLGLAASSLACGFGPEPPDEPYYQPNYGSGGYTDPGYVAPPADPVVTEETYVFYCVDETELIVDPDNCDADLALDENWPYFLAFATFYGRNLRVGTRLPKGGDMFSAADTESRLGWGLPSRITNGSTVRSGIVGGTHTGTVGS</sequence>
<keyword evidence="2" id="KW-1185">Reference proteome</keyword>
<comment type="caution">
    <text evidence="1">The sequence shown here is derived from an EMBL/GenBank/DDBJ whole genome shotgun (WGS) entry which is preliminary data.</text>
</comment>
<evidence type="ECO:0000313" key="1">
    <source>
        <dbReference type="EMBL" id="GIF80114.1"/>
    </source>
</evidence>
<protein>
    <submittedName>
        <fullName evidence="1">Uncharacterized protein</fullName>
    </submittedName>
</protein>
<evidence type="ECO:0000313" key="2">
    <source>
        <dbReference type="Proteomes" id="UP000601223"/>
    </source>
</evidence>
<name>A0A8J3JCG2_9ACTN</name>
<accession>A0A8J3JCG2</accession>
<dbReference type="AlphaFoldDB" id="A0A8J3JCG2"/>
<dbReference type="Proteomes" id="UP000601223">
    <property type="component" value="Unassembled WGS sequence"/>
</dbReference>
<organism evidence="1 2">
    <name type="scientific">Catellatospora bangladeshensis</name>
    <dbReference type="NCBI Taxonomy" id="310355"/>
    <lineage>
        <taxon>Bacteria</taxon>
        <taxon>Bacillati</taxon>
        <taxon>Actinomycetota</taxon>
        <taxon>Actinomycetes</taxon>
        <taxon>Micromonosporales</taxon>
        <taxon>Micromonosporaceae</taxon>
        <taxon>Catellatospora</taxon>
    </lineage>
</organism>